<comment type="catalytic activity">
    <reaction evidence="1">
        <text>Hydrolytically removes 5'-nucleotides successively from the 3'-hydroxy termini of 3'-hydroxy-terminated oligonucleotides.</text>
        <dbReference type="EC" id="3.1.4.1"/>
    </reaction>
</comment>
<keyword evidence="9" id="KW-0460">Magnesium</keyword>
<comment type="cofactor">
    <cofactor evidence="2">
        <name>Mn(2+)</name>
        <dbReference type="ChEBI" id="CHEBI:29035"/>
    </cofactor>
</comment>
<dbReference type="InterPro" id="IPR014883">
    <property type="entry name" value="VRR_NUC"/>
</dbReference>
<dbReference type="InterPro" id="IPR049125">
    <property type="entry name" value="FAN1-like_WH"/>
</dbReference>
<proteinExistence type="inferred from homology"/>
<evidence type="ECO:0000256" key="1">
    <source>
        <dbReference type="ARBA" id="ARBA00000983"/>
    </source>
</evidence>
<evidence type="ECO:0000256" key="10">
    <source>
        <dbReference type="ARBA" id="ARBA00023211"/>
    </source>
</evidence>
<protein>
    <recommendedName>
        <fullName evidence="5">phosphodiesterase I</fullName>
        <ecNumber evidence="5">3.1.4.1</ecNumber>
    </recommendedName>
</protein>
<evidence type="ECO:0000256" key="9">
    <source>
        <dbReference type="ARBA" id="ARBA00022842"/>
    </source>
</evidence>
<dbReference type="SMART" id="SM00990">
    <property type="entry name" value="VRR_NUC"/>
    <property type="match status" value="1"/>
</dbReference>
<accession>A0A0B3BSW0</accession>
<dbReference type="Proteomes" id="UP000030980">
    <property type="component" value="Unassembled WGS sequence"/>
</dbReference>
<keyword evidence="13" id="KW-1185">Reference proteome</keyword>
<dbReference type="InterPro" id="IPR040603">
    <property type="entry name" value="FAN1_SAP_bact"/>
</dbReference>
<keyword evidence="7" id="KW-0479">Metal-binding</keyword>
<evidence type="ECO:0000256" key="7">
    <source>
        <dbReference type="ARBA" id="ARBA00022723"/>
    </source>
</evidence>
<dbReference type="OrthoDB" id="9803913at2"/>
<keyword evidence="10" id="KW-0464">Manganese</keyword>
<dbReference type="Pfam" id="PF18081">
    <property type="entry name" value="FANC_SAP"/>
    <property type="match status" value="1"/>
</dbReference>
<dbReference type="GO" id="GO:0046872">
    <property type="term" value="F:metal ion binding"/>
    <property type="evidence" value="ECO:0007669"/>
    <property type="project" value="UniProtKB-KW"/>
</dbReference>
<dbReference type="Pfam" id="PF08774">
    <property type="entry name" value="VRR_NUC"/>
    <property type="match status" value="1"/>
</dbReference>
<dbReference type="STRING" id="706570.PT85_12790"/>
<dbReference type="RefSeq" id="WP_039606851.1">
    <property type="nucleotide sequence ID" value="NZ_FMUP01000003.1"/>
</dbReference>
<evidence type="ECO:0000256" key="3">
    <source>
        <dbReference type="ARBA" id="ARBA00001946"/>
    </source>
</evidence>
<feature type="domain" description="VRR-NUC" evidence="11">
    <location>
        <begin position="424"/>
        <end position="538"/>
    </location>
</feature>
<dbReference type="AlphaFoldDB" id="A0A0B3BSW0"/>
<dbReference type="FunFam" id="3.40.1350.10:FF:000024">
    <property type="entry name" value="Fanconi-associated nuclease"/>
    <property type="match status" value="1"/>
</dbReference>
<evidence type="ECO:0000313" key="12">
    <source>
        <dbReference type="EMBL" id="KHO64126.1"/>
    </source>
</evidence>
<dbReference type="GO" id="GO:0036297">
    <property type="term" value="P:interstrand cross-link repair"/>
    <property type="evidence" value="ECO:0007669"/>
    <property type="project" value="InterPro"/>
</dbReference>
<dbReference type="PANTHER" id="PTHR15749:SF4">
    <property type="entry name" value="FANCONI-ASSOCIATED NUCLEASE 1"/>
    <property type="match status" value="1"/>
</dbReference>
<dbReference type="InterPro" id="IPR033315">
    <property type="entry name" value="Fan1-like"/>
</dbReference>
<keyword evidence="6" id="KW-0540">Nuclease</keyword>
<gene>
    <name evidence="12" type="ORF">PT85_12790</name>
</gene>
<evidence type="ECO:0000256" key="6">
    <source>
        <dbReference type="ARBA" id="ARBA00022722"/>
    </source>
</evidence>
<comment type="caution">
    <text evidence="12">The sequence shown here is derived from an EMBL/GenBank/DDBJ whole genome shotgun (WGS) entry which is preliminary data.</text>
</comment>
<evidence type="ECO:0000313" key="13">
    <source>
        <dbReference type="Proteomes" id="UP000030980"/>
    </source>
</evidence>
<dbReference type="EMBL" id="JTAK01000005">
    <property type="protein sequence ID" value="KHO64126.1"/>
    <property type="molecule type" value="Genomic_DNA"/>
</dbReference>
<evidence type="ECO:0000259" key="11">
    <source>
        <dbReference type="SMART" id="SM00990"/>
    </source>
</evidence>
<name>A0A0B3BSW0_9PSED</name>
<dbReference type="Pfam" id="PF21315">
    <property type="entry name" value="FAN1_HTH"/>
    <property type="match status" value="1"/>
</dbReference>
<comment type="cofactor">
    <cofactor evidence="3">
        <name>Mg(2+)</name>
        <dbReference type="ChEBI" id="CHEBI:18420"/>
    </cofactor>
</comment>
<keyword evidence="8" id="KW-0378">Hydrolase</keyword>
<evidence type="ECO:0000256" key="2">
    <source>
        <dbReference type="ARBA" id="ARBA00001936"/>
    </source>
</evidence>
<dbReference type="GO" id="GO:0004528">
    <property type="term" value="F:phosphodiesterase I activity"/>
    <property type="evidence" value="ECO:0007669"/>
    <property type="project" value="UniProtKB-EC"/>
</dbReference>
<evidence type="ECO:0000256" key="8">
    <source>
        <dbReference type="ARBA" id="ARBA00022801"/>
    </source>
</evidence>
<dbReference type="GO" id="GO:0003676">
    <property type="term" value="F:nucleic acid binding"/>
    <property type="evidence" value="ECO:0007669"/>
    <property type="project" value="InterPro"/>
</dbReference>
<dbReference type="Gene3D" id="3.40.1350.10">
    <property type="match status" value="1"/>
</dbReference>
<reference evidence="12 13" key="1">
    <citation type="submission" date="2014-11" db="EMBL/GenBank/DDBJ databases">
        <title>Genome sequence of Pseudomonas tuomuerensis JCM 14085.</title>
        <authorList>
            <person name="Shin S.-K."/>
            <person name="Yi H."/>
        </authorList>
    </citation>
    <scope>NUCLEOTIDE SEQUENCE [LARGE SCALE GENOMIC DNA]</scope>
    <source>
        <strain evidence="12 13">JCM 14085</strain>
    </source>
</reference>
<evidence type="ECO:0000256" key="5">
    <source>
        <dbReference type="ARBA" id="ARBA00012029"/>
    </source>
</evidence>
<evidence type="ECO:0000256" key="4">
    <source>
        <dbReference type="ARBA" id="ARBA00005533"/>
    </source>
</evidence>
<dbReference type="InterPro" id="IPR011856">
    <property type="entry name" value="tRNA_endonuc-like_dom_sf"/>
</dbReference>
<dbReference type="PANTHER" id="PTHR15749">
    <property type="entry name" value="FANCONI-ASSOCIATED NUCLEASE 1"/>
    <property type="match status" value="1"/>
</dbReference>
<comment type="similarity">
    <text evidence="4">Belongs to the FAN1 family.</text>
</comment>
<sequence>MPPELYYLSNFHKGLDWLVERSADLLDDAERAFIERFSGLAQASQALLVRMIMRKGPHFRASKLTYPEIGCPREAAAPLLDSGWLDTRAGLSLAELFEQLRKDELARHLPAARPHGRLKKNELLDLLAAQHPAPRPFTEWCPALDDPLYSLTVGALCERLRLMFFGNLRQDWSEFVLADLGIFRYECVEIGPESRGFRHREDLDTYLAIQCCRDDWEAGQPLQEVLAALRGLDCQNPYLARRRDKVLFRIAQQLERDAELEHALELYGECRYPDARQRRVRVLERLNRPTEAHALALEAQRDPENQAELQLIERALARLDRQLGLGKRVRPVETPVARLDLTLPARGECVELAVARHLSTADAPVHYVENSLVCSLFGLLCWEAIFAPVPGAFFHPFHSGPTDLYSADFRSRRTEVFARCLQRLDDGAYRSHLRQVYAAKQGIQSPFVHWGALDETLLDLALRCIPAAHIKAWCLRLLDDLRANRAGMPDLIQFWPAEGRYRMIEVKGPGDRLQDNQRRWLAFCAEHGMPVEVCYVQWATA</sequence>
<organism evidence="12 13">
    <name type="scientific">Pseudomonas flexibilis</name>
    <dbReference type="NCBI Taxonomy" id="706570"/>
    <lineage>
        <taxon>Bacteria</taxon>
        <taxon>Pseudomonadati</taxon>
        <taxon>Pseudomonadota</taxon>
        <taxon>Gammaproteobacteria</taxon>
        <taxon>Pseudomonadales</taxon>
        <taxon>Pseudomonadaceae</taxon>
        <taxon>Pseudomonas</taxon>
    </lineage>
</organism>
<dbReference type="EC" id="3.1.4.1" evidence="5"/>